<dbReference type="AlphaFoldDB" id="I0EUS2"/>
<reference evidence="1 2" key="1">
    <citation type="journal article" date="2013" name="PLoS ONE">
        <title>Sequence Divergence and Conservation in Genomes ofHelicobacter cetorum Strains from a Dolphin and a Whale.</title>
        <authorList>
            <person name="Kersulyte D."/>
            <person name="Rossi M."/>
            <person name="Berg D.E."/>
        </authorList>
    </citation>
    <scope>NUCLEOTIDE SEQUENCE [LARGE SCALE GENOMIC DNA]</scope>
    <source>
        <strain evidence="1 2">MIT 99-5656</strain>
    </source>
</reference>
<dbReference type="Proteomes" id="UP000005013">
    <property type="component" value="Chromosome"/>
</dbReference>
<accession>I0EUS2</accession>
<keyword evidence="2" id="KW-1185">Reference proteome</keyword>
<dbReference type="RefSeq" id="WP_014660151.1">
    <property type="nucleotide sequence ID" value="NC_017735.1"/>
</dbReference>
<dbReference type="KEGG" id="hcm:HCD_08545"/>
<dbReference type="STRING" id="1163745.HCD_08545"/>
<evidence type="ECO:0000313" key="2">
    <source>
        <dbReference type="Proteomes" id="UP000005013"/>
    </source>
</evidence>
<dbReference type="HOGENOM" id="CLU_137881_0_0_7"/>
<dbReference type="CDD" id="cd10436">
    <property type="entry name" value="GIY-YIG_EndoII_Hpy188I_like"/>
    <property type="match status" value="1"/>
</dbReference>
<organism evidence="1 2">
    <name type="scientific">Helicobacter cetorum (strain ATCC BAA-540 / CCUG 52418 / MIT 99-5656)</name>
    <dbReference type="NCBI Taxonomy" id="1163745"/>
    <lineage>
        <taxon>Bacteria</taxon>
        <taxon>Pseudomonadati</taxon>
        <taxon>Campylobacterota</taxon>
        <taxon>Epsilonproteobacteria</taxon>
        <taxon>Campylobacterales</taxon>
        <taxon>Helicobacteraceae</taxon>
        <taxon>Helicobacter</taxon>
    </lineage>
</organism>
<sequence length="163" mass="19053">MILKSIDDLKDEIDYRDFEYKEHFNLLCELIPNNDLEKLEIKAIDEENMKTEGLVYVFVIQGKIFKIGHSITPITKRVQSYNCGKVEYRINGTNSTTNYFVLQSLLKINEVVQVYAFFPEQPTYNLFGKTYQDSFPTSKRAENVILKDFIKNHHKKPIGCTQT</sequence>
<dbReference type="Gene3D" id="3.40.1440.50">
    <property type="match status" value="1"/>
</dbReference>
<dbReference type="PATRIC" id="fig|1163745.3.peg.1816"/>
<name>I0EUS2_HELCM</name>
<evidence type="ECO:0008006" key="3">
    <source>
        <dbReference type="Google" id="ProtNLM"/>
    </source>
</evidence>
<evidence type="ECO:0000313" key="1">
    <source>
        <dbReference type="EMBL" id="AFI06691.1"/>
    </source>
</evidence>
<dbReference type="EMBL" id="CP003481">
    <property type="protein sequence ID" value="AFI06691.1"/>
    <property type="molecule type" value="Genomic_DNA"/>
</dbReference>
<gene>
    <name evidence="1" type="ordered locus">HCD_08545</name>
</gene>
<protein>
    <recommendedName>
        <fullName evidence="3">Restriction endonuclease</fullName>
    </recommendedName>
</protein>
<proteinExistence type="predicted"/>
<dbReference type="InterPro" id="IPR044556">
    <property type="entry name" value="EndoII-like_GIY-YIG"/>
</dbReference>
<dbReference type="REBASE" id="47645">
    <property type="entry name" value="Hce99ORF8550P"/>
</dbReference>